<organism evidence="11 12">
    <name type="scientific">Rubroshorea leprosula</name>
    <dbReference type="NCBI Taxonomy" id="152421"/>
    <lineage>
        <taxon>Eukaryota</taxon>
        <taxon>Viridiplantae</taxon>
        <taxon>Streptophyta</taxon>
        <taxon>Embryophyta</taxon>
        <taxon>Tracheophyta</taxon>
        <taxon>Spermatophyta</taxon>
        <taxon>Magnoliopsida</taxon>
        <taxon>eudicotyledons</taxon>
        <taxon>Gunneridae</taxon>
        <taxon>Pentapetalae</taxon>
        <taxon>rosids</taxon>
        <taxon>malvids</taxon>
        <taxon>Malvales</taxon>
        <taxon>Dipterocarpaceae</taxon>
        <taxon>Rubroshorea</taxon>
    </lineage>
</organism>
<protein>
    <recommendedName>
        <fullName evidence="13">NB-ARC domain-containing protein</fullName>
    </recommendedName>
</protein>
<feature type="domain" description="Disease resistance protein At4g27190-like leucine-rich repeats" evidence="9">
    <location>
        <begin position="873"/>
        <end position="929"/>
    </location>
</feature>
<dbReference type="InterPro" id="IPR050905">
    <property type="entry name" value="Plant_NBS-LRR"/>
</dbReference>
<dbReference type="Pfam" id="PF13855">
    <property type="entry name" value="LRR_8"/>
    <property type="match status" value="1"/>
</dbReference>
<feature type="domain" description="Disease resistance protein winged helix" evidence="10">
    <location>
        <begin position="579"/>
        <end position="647"/>
    </location>
</feature>
<evidence type="ECO:0000256" key="5">
    <source>
        <dbReference type="ARBA" id="ARBA00022821"/>
    </source>
</evidence>
<evidence type="ECO:0000256" key="2">
    <source>
        <dbReference type="ARBA" id="ARBA00022614"/>
    </source>
</evidence>
<dbReference type="EMBL" id="BPVZ01000212">
    <property type="protein sequence ID" value="GKV46626.1"/>
    <property type="molecule type" value="Genomic_DNA"/>
</dbReference>
<keyword evidence="6" id="KW-0067">ATP-binding</keyword>
<proteinExistence type="inferred from homology"/>
<keyword evidence="7" id="KW-0175">Coiled coil</keyword>
<dbReference type="Gene3D" id="3.40.50.300">
    <property type="entry name" value="P-loop containing nucleotide triphosphate hydrolases"/>
    <property type="match status" value="1"/>
</dbReference>
<keyword evidence="12" id="KW-1185">Reference proteome</keyword>
<dbReference type="PROSITE" id="PS51450">
    <property type="entry name" value="LRR"/>
    <property type="match status" value="1"/>
</dbReference>
<dbReference type="InterPro" id="IPR002182">
    <property type="entry name" value="NB-ARC"/>
</dbReference>
<dbReference type="SUPFAM" id="SSF52058">
    <property type="entry name" value="L domain-like"/>
    <property type="match status" value="1"/>
</dbReference>
<dbReference type="SMART" id="SM00369">
    <property type="entry name" value="LRR_TYP"/>
    <property type="match status" value="3"/>
</dbReference>
<keyword evidence="4" id="KW-0547">Nucleotide-binding</keyword>
<evidence type="ECO:0000259" key="9">
    <source>
        <dbReference type="Pfam" id="PF23247"/>
    </source>
</evidence>
<dbReference type="Pfam" id="PF23247">
    <property type="entry name" value="LRR_RPS2"/>
    <property type="match status" value="1"/>
</dbReference>
<evidence type="ECO:0000313" key="11">
    <source>
        <dbReference type="EMBL" id="GKV46626.1"/>
    </source>
</evidence>
<evidence type="ECO:0000259" key="8">
    <source>
        <dbReference type="Pfam" id="PF00931"/>
    </source>
</evidence>
<dbReference type="InterPro" id="IPR003591">
    <property type="entry name" value="Leu-rich_rpt_typical-subtyp"/>
</dbReference>
<dbReference type="Gene3D" id="3.80.10.10">
    <property type="entry name" value="Ribonuclease Inhibitor"/>
    <property type="match status" value="1"/>
</dbReference>
<evidence type="ECO:0000256" key="7">
    <source>
        <dbReference type="SAM" id="Coils"/>
    </source>
</evidence>
<dbReference type="SUPFAM" id="SSF52540">
    <property type="entry name" value="P-loop containing nucleoside triphosphate hydrolases"/>
    <property type="match status" value="1"/>
</dbReference>
<evidence type="ECO:0000256" key="4">
    <source>
        <dbReference type="ARBA" id="ARBA00022741"/>
    </source>
</evidence>
<dbReference type="GO" id="GO:0006952">
    <property type="term" value="P:defense response"/>
    <property type="evidence" value="ECO:0007669"/>
    <property type="project" value="UniProtKB-KW"/>
</dbReference>
<sequence>MDNIKSATDIVKDVGPTVWKYVKYQFCPNVYVDQYVAVQNKLKRQLDDVEAKLETQLNRPAKKARSQVDNWLEEARKETAVNAEDLICRESYFKNICSSRKLDEKTEALNGIFMEGENYINDSQSLVIDDQSIEYCTIVFKEKQEQLKLRQQDIEAKLGTQRMQPGKIARKEVEDWMAKAGHQIAIKVEDLISQGECSSSSNLEKKIEELNQTFKQGEKYMNAGESLVVDDHSMGYCAPAFKEKQGRLKHQKELIEANLKTECMQPRKIARKDVKEWLEKASQQIAIEVEDLISQGECSSSTNLKKNTEELKQMLEEGKEFTNAGVSLVIDDHSIKGVPLLVEECRGRDDIQDQILEWLKGDGVTRIAVLGMGVSRDFDIIVQQKRKFDTLKFQKGIASSLELELEPEDHENETRLVGLISQKLRQGNSVLILDDVWQQFCLEDVGIPILDGNNGCKLIFTTRLQEVAHAMECEVISVNPFPPKEALELFLEKVGSAVLSDGRIKVDIKPFLEQILQKCGGVPLAIVTMAKSMRGKLLPRHWKLALSEFSKFESIIDCLKFSYECLEPQCQECFLYCALYPEDAGIYKELIEYWIEEGLIYKEGITREAMNWKGHDILDKLVDSCLLELVRGSEYRVSMHDLLREMALEINPQFLVKAGMALEKLPEEDEWREDLLKVSLMRNHITEIPSSMSSPKCPMLTTLLLSNNNISTIPEAFFEHMLGLKVLDLSNNRELSRLPTSISKLEKLTTLLLEDCKSLRDVSSLSNLVGLKKLDFSRTSIEELPQRLNMLTNLKYLGLGGRLSEKLDEPLQNLSKLQHLLVIANPDAKTKFKWEKIGIWGKLQNLEKLDLRSLHNLNMVFGEVGAIAESASLPAGTFSSLQYINVEECDRLKKLFSVRWLGYLQKLQTIEVKDCEQLEEIIGFEYEEGYKVTLPNLERLKFTIAKL</sequence>
<dbReference type="InterPro" id="IPR042197">
    <property type="entry name" value="Apaf_helical"/>
</dbReference>
<evidence type="ECO:0000256" key="6">
    <source>
        <dbReference type="ARBA" id="ARBA00022840"/>
    </source>
</evidence>
<evidence type="ECO:0008006" key="13">
    <source>
        <dbReference type="Google" id="ProtNLM"/>
    </source>
</evidence>
<dbReference type="Gene3D" id="1.10.8.430">
    <property type="entry name" value="Helical domain of apoptotic protease-activating factors"/>
    <property type="match status" value="1"/>
</dbReference>
<dbReference type="InterPro" id="IPR058922">
    <property type="entry name" value="WHD_DRP"/>
</dbReference>
<dbReference type="InterPro" id="IPR001611">
    <property type="entry name" value="Leu-rich_rpt"/>
</dbReference>
<dbReference type="Pfam" id="PF00931">
    <property type="entry name" value="NB-ARC"/>
    <property type="match status" value="1"/>
</dbReference>
<keyword evidence="3" id="KW-0677">Repeat</keyword>
<dbReference type="PANTHER" id="PTHR33463:SF187">
    <property type="entry name" value="AND NB-ARC DOMAIN DISEASE RESISTANCE PROTEIN, PUTATIVE-RELATED"/>
    <property type="match status" value="1"/>
</dbReference>
<evidence type="ECO:0000256" key="3">
    <source>
        <dbReference type="ARBA" id="ARBA00022737"/>
    </source>
</evidence>
<feature type="domain" description="NB-ARC" evidence="8">
    <location>
        <begin position="375"/>
        <end position="497"/>
    </location>
</feature>
<dbReference type="PANTHER" id="PTHR33463">
    <property type="entry name" value="NB-ARC DOMAIN-CONTAINING PROTEIN-RELATED"/>
    <property type="match status" value="1"/>
</dbReference>
<feature type="coiled-coil region" evidence="7">
    <location>
        <begin position="32"/>
        <end position="59"/>
    </location>
</feature>
<dbReference type="Pfam" id="PF23559">
    <property type="entry name" value="WHD_DRP"/>
    <property type="match status" value="1"/>
</dbReference>
<accession>A0AAV5M9T8</accession>
<dbReference type="Proteomes" id="UP001054252">
    <property type="component" value="Unassembled WGS sequence"/>
</dbReference>
<dbReference type="InterPro" id="IPR032675">
    <property type="entry name" value="LRR_dom_sf"/>
</dbReference>
<dbReference type="InterPro" id="IPR057135">
    <property type="entry name" value="At4g27190-like_LRR"/>
</dbReference>
<name>A0AAV5M9T8_9ROSI</name>
<keyword evidence="2" id="KW-0433">Leucine-rich repeat</keyword>
<keyword evidence="5" id="KW-0611">Plant defense</keyword>
<evidence type="ECO:0000256" key="1">
    <source>
        <dbReference type="ARBA" id="ARBA00008894"/>
    </source>
</evidence>
<gene>
    <name evidence="11" type="ORF">SLEP1_g53600</name>
</gene>
<comment type="caution">
    <text evidence="11">The sequence shown here is derived from an EMBL/GenBank/DDBJ whole genome shotgun (WGS) entry which is preliminary data.</text>
</comment>
<dbReference type="PRINTS" id="PR00364">
    <property type="entry name" value="DISEASERSIST"/>
</dbReference>
<reference evidence="11 12" key="1">
    <citation type="journal article" date="2021" name="Commun. Biol.">
        <title>The genome of Shorea leprosula (Dipterocarpaceae) highlights the ecological relevance of drought in aseasonal tropical rainforests.</title>
        <authorList>
            <person name="Ng K.K.S."/>
            <person name="Kobayashi M.J."/>
            <person name="Fawcett J.A."/>
            <person name="Hatakeyama M."/>
            <person name="Paape T."/>
            <person name="Ng C.H."/>
            <person name="Ang C.C."/>
            <person name="Tnah L.H."/>
            <person name="Lee C.T."/>
            <person name="Nishiyama T."/>
            <person name="Sese J."/>
            <person name="O'Brien M.J."/>
            <person name="Copetti D."/>
            <person name="Mohd Noor M.I."/>
            <person name="Ong R.C."/>
            <person name="Putra M."/>
            <person name="Sireger I.Z."/>
            <person name="Indrioko S."/>
            <person name="Kosugi Y."/>
            <person name="Izuno A."/>
            <person name="Isagi Y."/>
            <person name="Lee S.L."/>
            <person name="Shimizu K.K."/>
        </authorList>
    </citation>
    <scope>NUCLEOTIDE SEQUENCE [LARGE SCALE GENOMIC DNA]</scope>
    <source>
        <strain evidence="11">214</strain>
    </source>
</reference>
<dbReference type="GO" id="GO:0005524">
    <property type="term" value="F:ATP binding"/>
    <property type="evidence" value="ECO:0007669"/>
    <property type="project" value="UniProtKB-KW"/>
</dbReference>
<evidence type="ECO:0000259" key="10">
    <source>
        <dbReference type="Pfam" id="PF23559"/>
    </source>
</evidence>
<evidence type="ECO:0000313" key="12">
    <source>
        <dbReference type="Proteomes" id="UP001054252"/>
    </source>
</evidence>
<dbReference type="GO" id="GO:0043531">
    <property type="term" value="F:ADP binding"/>
    <property type="evidence" value="ECO:0007669"/>
    <property type="project" value="InterPro"/>
</dbReference>
<dbReference type="InterPro" id="IPR027417">
    <property type="entry name" value="P-loop_NTPase"/>
</dbReference>
<dbReference type="FunFam" id="1.10.10.10:FF:000322">
    <property type="entry name" value="Probable disease resistance protein At1g63360"/>
    <property type="match status" value="1"/>
</dbReference>
<dbReference type="AlphaFoldDB" id="A0AAV5M9T8"/>
<comment type="similarity">
    <text evidence="1">Belongs to the disease resistance NB-LRR family.</text>
</comment>